<dbReference type="AlphaFoldDB" id="A0A2M6VZZ8"/>
<dbReference type="EC" id="2.4.99.28" evidence="9"/>
<evidence type="ECO:0000256" key="5">
    <source>
        <dbReference type="ARBA" id="ARBA00022960"/>
    </source>
</evidence>
<sequence>SLNTAKNLGITSLSNTARYGLTLVLGGGEVSLLEMTNAYATFANEGIRTPHHAILSVESPLGEKLAYQTENPYRVLAKNIALQINSILSDNKARTPAFGAASPLYFPGYDVAAKTGTTNDYRDAWVIGYTPNISVGAWAGNNDNHSMDKRVAGYIIAPLWNSFMQYAITTRKQEFFDPPPVIPQDIKPVLRGIWQGSATYTIDTISGKLATEYTPKETKEERVIPNVHSILH</sequence>
<evidence type="ECO:0000313" key="12">
    <source>
        <dbReference type="EMBL" id="PIT86134.1"/>
    </source>
</evidence>
<name>A0A2M6VZZ8_9BACT</name>
<evidence type="ECO:0000256" key="7">
    <source>
        <dbReference type="ARBA" id="ARBA00023136"/>
    </source>
</evidence>
<keyword evidence="4" id="KW-0808">Transferase</keyword>
<dbReference type="GO" id="GO:0071555">
    <property type="term" value="P:cell wall organization"/>
    <property type="evidence" value="ECO:0007669"/>
    <property type="project" value="UniProtKB-KW"/>
</dbReference>
<dbReference type="PANTHER" id="PTHR32282">
    <property type="entry name" value="BINDING PROTEIN TRANSPEPTIDASE, PUTATIVE-RELATED"/>
    <property type="match status" value="1"/>
</dbReference>
<accession>A0A2M6VZZ8</accession>
<evidence type="ECO:0000256" key="1">
    <source>
        <dbReference type="ARBA" id="ARBA00004370"/>
    </source>
</evidence>
<feature type="domain" description="Penicillin-binding protein transpeptidase" evidence="11">
    <location>
        <begin position="28"/>
        <end position="152"/>
    </location>
</feature>
<evidence type="ECO:0000256" key="10">
    <source>
        <dbReference type="ARBA" id="ARBA00049902"/>
    </source>
</evidence>
<dbReference type="GO" id="GO:0030288">
    <property type="term" value="C:outer membrane-bounded periplasmic space"/>
    <property type="evidence" value="ECO:0007669"/>
    <property type="project" value="TreeGrafter"/>
</dbReference>
<organism evidence="12 13">
    <name type="scientific">Candidatus Magasanikbacteria bacterium CG10_big_fil_rev_8_21_14_0_10_43_6</name>
    <dbReference type="NCBI Taxonomy" id="1974650"/>
    <lineage>
        <taxon>Bacteria</taxon>
        <taxon>Candidatus Magasanikiibacteriota</taxon>
    </lineage>
</organism>
<keyword evidence="2" id="KW-1003">Cell membrane</keyword>
<evidence type="ECO:0000313" key="13">
    <source>
        <dbReference type="Proteomes" id="UP000229362"/>
    </source>
</evidence>
<evidence type="ECO:0000259" key="11">
    <source>
        <dbReference type="Pfam" id="PF00905"/>
    </source>
</evidence>
<dbReference type="Gene3D" id="3.40.710.10">
    <property type="entry name" value="DD-peptidase/beta-lactamase superfamily"/>
    <property type="match status" value="1"/>
</dbReference>
<dbReference type="PANTHER" id="PTHR32282:SF11">
    <property type="entry name" value="PENICILLIN-BINDING PROTEIN 1B"/>
    <property type="match status" value="1"/>
</dbReference>
<dbReference type="Pfam" id="PF00905">
    <property type="entry name" value="Transpeptidase"/>
    <property type="match status" value="1"/>
</dbReference>
<evidence type="ECO:0000256" key="8">
    <source>
        <dbReference type="ARBA" id="ARBA00023316"/>
    </source>
</evidence>
<keyword evidence="8" id="KW-0961">Cell wall biogenesis/degradation</keyword>
<dbReference type="Proteomes" id="UP000229362">
    <property type="component" value="Unassembled WGS sequence"/>
</dbReference>
<keyword evidence="5" id="KW-0133">Cell shape</keyword>
<dbReference type="GO" id="GO:0016020">
    <property type="term" value="C:membrane"/>
    <property type="evidence" value="ECO:0007669"/>
    <property type="project" value="UniProtKB-SubCell"/>
</dbReference>
<evidence type="ECO:0000256" key="6">
    <source>
        <dbReference type="ARBA" id="ARBA00022984"/>
    </source>
</evidence>
<dbReference type="InterPro" id="IPR001460">
    <property type="entry name" value="PCN-bd_Tpept"/>
</dbReference>
<keyword evidence="3" id="KW-0328">Glycosyltransferase</keyword>
<keyword evidence="7" id="KW-0472">Membrane</keyword>
<dbReference type="InterPro" id="IPR050396">
    <property type="entry name" value="Glycosyltr_51/Transpeptidase"/>
</dbReference>
<feature type="non-terminal residue" evidence="12">
    <location>
        <position position="1"/>
    </location>
</feature>
<comment type="caution">
    <text evidence="12">The sequence shown here is derived from an EMBL/GenBank/DDBJ whole genome shotgun (WGS) entry which is preliminary data.</text>
</comment>
<keyword evidence="6" id="KW-0573">Peptidoglycan synthesis</keyword>
<gene>
    <name evidence="12" type="ORF">COU33_04855</name>
</gene>
<dbReference type="EMBL" id="PFBZ01000205">
    <property type="protein sequence ID" value="PIT86134.1"/>
    <property type="molecule type" value="Genomic_DNA"/>
</dbReference>
<evidence type="ECO:0000256" key="9">
    <source>
        <dbReference type="ARBA" id="ARBA00044770"/>
    </source>
</evidence>
<evidence type="ECO:0000256" key="2">
    <source>
        <dbReference type="ARBA" id="ARBA00022475"/>
    </source>
</evidence>
<dbReference type="GO" id="GO:0008360">
    <property type="term" value="P:regulation of cell shape"/>
    <property type="evidence" value="ECO:0007669"/>
    <property type="project" value="UniProtKB-KW"/>
</dbReference>
<proteinExistence type="predicted"/>
<comment type="subcellular location">
    <subcellularLocation>
        <location evidence="1">Membrane</location>
    </subcellularLocation>
</comment>
<dbReference type="GO" id="GO:0008658">
    <property type="term" value="F:penicillin binding"/>
    <property type="evidence" value="ECO:0007669"/>
    <property type="project" value="InterPro"/>
</dbReference>
<dbReference type="GO" id="GO:0009252">
    <property type="term" value="P:peptidoglycan biosynthetic process"/>
    <property type="evidence" value="ECO:0007669"/>
    <property type="project" value="UniProtKB-KW"/>
</dbReference>
<dbReference type="SUPFAM" id="SSF56601">
    <property type="entry name" value="beta-lactamase/transpeptidase-like"/>
    <property type="match status" value="1"/>
</dbReference>
<protein>
    <recommendedName>
        <fullName evidence="9">peptidoglycan glycosyltransferase</fullName>
        <ecNumber evidence="9">2.4.99.28</ecNumber>
    </recommendedName>
</protein>
<evidence type="ECO:0000256" key="3">
    <source>
        <dbReference type="ARBA" id="ARBA00022676"/>
    </source>
</evidence>
<comment type="catalytic activity">
    <reaction evidence="10">
        <text>[GlcNAc-(1-&gt;4)-Mur2Ac(oyl-L-Ala-gamma-D-Glu-L-Lys-D-Ala-D-Ala)](n)-di-trans,octa-cis-undecaprenyl diphosphate + beta-D-GlcNAc-(1-&gt;4)-Mur2Ac(oyl-L-Ala-gamma-D-Glu-L-Lys-D-Ala-D-Ala)-di-trans,octa-cis-undecaprenyl diphosphate = [GlcNAc-(1-&gt;4)-Mur2Ac(oyl-L-Ala-gamma-D-Glu-L-Lys-D-Ala-D-Ala)](n+1)-di-trans,octa-cis-undecaprenyl diphosphate + di-trans,octa-cis-undecaprenyl diphosphate + H(+)</text>
        <dbReference type="Rhea" id="RHEA:23708"/>
        <dbReference type="Rhea" id="RHEA-COMP:9602"/>
        <dbReference type="Rhea" id="RHEA-COMP:9603"/>
        <dbReference type="ChEBI" id="CHEBI:15378"/>
        <dbReference type="ChEBI" id="CHEBI:58405"/>
        <dbReference type="ChEBI" id="CHEBI:60033"/>
        <dbReference type="ChEBI" id="CHEBI:78435"/>
        <dbReference type="EC" id="2.4.99.28"/>
    </reaction>
</comment>
<dbReference type="GO" id="GO:0008955">
    <property type="term" value="F:peptidoglycan glycosyltransferase activity"/>
    <property type="evidence" value="ECO:0007669"/>
    <property type="project" value="UniProtKB-EC"/>
</dbReference>
<evidence type="ECO:0000256" key="4">
    <source>
        <dbReference type="ARBA" id="ARBA00022679"/>
    </source>
</evidence>
<reference evidence="13" key="1">
    <citation type="submission" date="2017-09" db="EMBL/GenBank/DDBJ databases">
        <title>Depth-based differentiation of microbial function through sediment-hosted aquifers and enrichment of novel symbionts in the deep terrestrial subsurface.</title>
        <authorList>
            <person name="Probst A.J."/>
            <person name="Ladd B."/>
            <person name="Jarett J.K."/>
            <person name="Geller-Mcgrath D.E."/>
            <person name="Sieber C.M.K."/>
            <person name="Emerson J.B."/>
            <person name="Anantharaman K."/>
            <person name="Thomas B.C."/>
            <person name="Malmstrom R."/>
            <person name="Stieglmeier M."/>
            <person name="Klingl A."/>
            <person name="Woyke T."/>
            <person name="Ryan C.M."/>
            <person name="Banfield J.F."/>
        </authorList>
    </citation>
    <scope>NUCLEOTIDE SEQUENCE [LARGE SCALE GENOMIC DNA]</scope>
</reference>
<dbReference type="InterPro" id="IPR012338">
    <property type="entry name" value="Beta-lactam/transpept-like"/>
</dbReference>
<feature type="non-terminal residue" evidence="12">
    <location>
        <position position="232"/>
    </location>
</feature>